<reference evidence="1 2" key="1">
    <citation type="journal article" date="2017" name="Plant Biotechnol. J.">
        <title>A comprehensive draft genome sequence for lupin (Lupinus angustifolius), an emerging health food: insights into plant-microbe interactions and legume evolution.</title>
        <authorList>
            <person name="Hane J.K."/>
            <person name="Ming Y."/>
            <person name="Kamphuis L.G."/>
            <person name="Nelson M.N."/>
            <person name="Garg G."/>
            <person name="Atkins C.A."/>
            <person name="Bayer P.E."/>
            <person name="Bravo A."/>
            <person name="Bringans S."/>
            <person name="Cannon S."/>
            <person name="Edwards D."/>
            <person name="Foley R."/>
            <person name="Gao L.L."/>
            <person name="Harrison M.J."/>
            <person name="Huang W."/>
            <person name="Hurgobin B."/>
            <person name="Li S."/>
            <person name="Liu C.W."/>
            <person name="McGrath A."/>
            <person name="Morahan G."/>
            <person name="Murray J."/>
            <person name="Weller J."/>
            <person name="Jian J."/>
            <person name="Singh K.B."/>
        </authorList>
    </citation>
    <scope>NUCLEOTIDE SEQUENCE [LARGE SCALE GENOMIC DNA]</scope>
    <source>
        <strain evidence="2">cv. Tanjil</strain>
        <tissue evidence="1">Whole plant</tissue>
    </source>
</reference>
<dbReference type="Gramene" id="OIW19570">
    <property type="protein sequence ID" value="OIW19570"/>
    <property type="gene ID" value="TanjilG_18380"/>
</dbReference>
<gene>
    <name evidence="1" type="ORF">TanjilG_18380</name>
</gene>
<accession>A0A4P1RWB1</accession>
<dbReference type="STRING" id="3871.A0A4P1RWB1"/>
<protein>
    <submittedName>
        <fullName evidence="1">Uncharacterized protein</fullName>
    </submittedName>
</protein>
<keyword evidence="2" id="KW-1185">Reference proteome</keyword>
<proteinExistence type="predicted"/>
<organism evidence="1 2">
    <name type="scientific">Lupinus angustifolius</name>
    <name type="common">Narrow-leaved blue lupine</name>
    <dbReference type="NCBI Taxonomy" id="3871"/>
    <lineage>
        <taxon>Eukaryota</taxon>
        <taxon>Viridiplantae</taxon>
        <taxon>Streptophyta</taxon>
        <taxon>Embryophyta</taxon>
        <taxon>Tracheophyta</taxon>
        <taxon>Spermatophyta</taxon>
        <taxon>Magnoliopsida</taxon>
        <taxon>eudicotyledons</taxon>
        <taxon>Gunneridae</taxon>
        <taxon>Pentapetalae</taxon>
        <taxon>rosids</taxon>
        <taxon>fabids</taxon>
        <taxon>Fabales</taxon>
        <taxon>Fabaceae</taxon>
        <taxon>Papilionoideae</taxon>
        <taxon>50 kb inversion clade</taxon>
        <taxon>genistoids sensu lato</taxon>
        <taxon>core genistoids</taxon>
        <taxon>Genisteae</taxon>
        <taxon>Lupinus</taxon>
    </lineage>
</organism>
<dbReference type="PANTHER" id="PTHR10799">
    <property type="entry name" value="SNF2/RAD54 HELICASE FAMILY"/>
    <property type="match status" value="1"/>
</dbReference>
<dbReference type="SUPFAM" id="SSF52540">
    <property type="entry name" value="P-loop containing nucleoside triphosphate hydrolases"/>
    <property type="match status" value="1"/>
</dbReference>
<dbReference type="Proteomes" id="UP000188354">
    <property type="component" value="Chromosome LG01"/>
</dbReference>
<evidence type="ECO:0000313" key="1">
    <source>
        <dbReference type="EMBL" id="OIW19570.1"/>
    </source>
</evidence>
<sequence length="91" mass="10560">MTRLLDVMEEYLTLKQYRYLRLDGHTSGSDRGALIDLFNQSDSPYFIFLLSAEDRREYLESLLRECKKEEAAPVLDDDALNDILARSILPC</sequence>
<dbReference type="InterPro" id="IPR027417">
    <property type="entry name" value="P-loop_NTPase"/>
</dbReference>
<evidence type="ECO:0000313" key="2">
    <source>
        <dbReference type="Proteomes" id="UP000188354"/>
    </source>
</evidence>
<name>A0A4P1RWB1_LUPAN</name>
<dbReference type="Gene3D" id="3.40.50.300">
    <property type="entry name" value="P-loop containing nucleotide triphosphate hydrolases"/>
    <property type="match status" value="1"/>
</dbReference>
<dbReference type="EMBL" id="CM007361">
    <property type="protein sequence ID" value="OIW19570.1"/>
    <property type="molecule type" value="Genomic_DNA"/>
</dbReference>
<dbReference type="AlphaFoldDB" id="A0A4P1RWB1"/>